<dbReference type="EMBL" id="JAWWNJ010000127">
    <property type="protein sequence ID" value="KAK6987948.1"/>
    <property type="molecule type" value="Genomic_DNA"/>
</dbReference>
<evidence type="ECO:0000313" key="2">
    <source>
        <dbReference type="EMBL" id="KAK6987948.1"/>
    </source>
</evidence>
<feature type="compositionally biased region" description="Pro residues" evidence="1">
    <location>
        <begin position="58"/>
        <end position="70"/>
    </location>
</feature>
<evidence type="ECO:0000313" key="3">
    <source>
        <dbReference type="Proteomes" id="UP001362999"/>
    </source>
</evidence>
<dbReference type="Proteomes" id="UP001362999">
    <property type="component" value="Unassembled WGS sequence"/>
</dbReference>
<dbReference type="AlphaFoldDB" id="A0AAV9ZP12"/>
<reference evidence="2 3" key="1">
    <citation type="journal article" date="2024" name="J Genomics">
        <title>Draft genome sequencing and assembly of Favolaschia claudopus CIRM-BRFM 2984 isolated from oak limbs.</title>
        <authorList>
            <person name="Navarro D."/>
            <person name="Drula E."/>
            <person name="Chaduli D."/>
            <person name="Cazenave R."/>
            <person name="Ahrendt S."/>
            <person name="Wang J."/>
            <person name="Lipzen A."/>
            <person name="Daum C."/>
            <person name="Barry K."/>
            <person name="Grigoriev I.V."/>
            <person name="Favel A."/>
            <person name="Rosso M.N."/>
            <person name="Martin F."/>
        </authorList>
    </citation>
    <scope>NUCLEOTIDE SEQUENCE [LARGE SCALE GENOMIC DNA]</scope>
    <source>
        <strain evidence="2 3">CIRM-BRFM 2984</strain>
    </source>
</reference>
<accession>A0AAV9ZP12</accession>
<comment type="caution">
    <text evidence="2">The sequence shown here is derived from an EMBL/GenBank/DDBJ whole genome shotgun (WGS) entry which is preliminary data.</text>
</comment>
<proteinExistence type="predicted"/>
<protein>
    <submittedName>
        <fullName evidence="2">Uncharacterized protein</fullName>
    </submittedName>
</protein>
<keyword evidence="3" id="KW-1185">Reference proteome</keyword>
<feature type="compositionally biased region" description="Basic residues" evidence="1">
    <location>
        <begin position="41"/>
        <end position="52"/>
    </location>
</feature>
<feature type="compositionally biased region" description="Low complexity" evidence="1">
    <location>
        <begin position="129"/>
        <end position="139"/>
    </location>
</feature>
<sequence>MAAVPSFLQTPPGTPVRGVQVDRHLRPTTRYRVKSYDQAKCTHRTSNRRRRPKFEVNPRPPPPLLSPTPPTRLSKPLLDNSPDNPFWVPAARPPSYWRCRHPDPLIMECRKAKLDDTSPRLPRQPPPLLTASTRLLRTSPKPDSPESSLSMSYPTARGFMKTIGCERPTLTFVFRGKRITRPNPGYYMTSPGPLSAGHHDFEADNDGSVDRLVLGSQSAGQWRAS</sequence>
<feature type="region of interest" description="Disordered" evidence="1">
    <location>
        <begin position="35"/>
        <end position="84"/>
    </location>
</feature>
<gene>
    <name evidence="2" type="ORF">R3P38DRAFT_3098665</name>
</gene>
<feature type="region of interest" description="Disordered" evidence="1">
    <location>
        <begin position="115"/>
        <end position="152"/>
    </location>
</feature>
<evidence type="ECO:0000256" key="1">
    <source>
        <dbReference type="SAM" id="MobiDB-lite"/>
    </source>
</evidence>
<organism evidence="2 3">
    <name type="scientific">Favolaschia claudopus</name>
    <dbReference type="NCBI Taxonomy" id="2862362"/>
    <lineage>
        <taxon>Eukaryota</taxon>
        <taxon>Fungi</taxon>
        <taxon>Dikarya</taxon>
        <taxon>Basidiomycota</taxon>
        <taxon>Agaricomycotina</taxon>
        <taxon>Agaricomycetes</taxon>
        <taxon>Agaricomycetidae</taxon>
        <taxon>Agaricales</taxon>
        <taxon>Marasmiineae</taxon>
        <taxon>Mycenaceae</taxon>
        <taxon>Favolaschia</taxon>
    </lineage>
</organism>
<name>A0AAV9ZP12_9AGAR</name>